<accession>A0A967AXH8</accession>
<gene>
    <name evidence="1" type="ORF">G9U51_01905</name>
</gene>
<dbReference type="AlphaFoldDB" id="A0A967AXH8"/>
<organism evidence="1 2">
    <name type="scientific">Metallococcus carri</name>
    <dbReference type="NCBI Taxonomy" id="1656884"/>
    <lineage>
        <taxon>Bacteria</taxon>
        <taxon>Bacillati</taxon>
        <taxon>Actinomycetota</taxon>
        <taxon>Actinomycetes</taxon>
        <taxon>Micrococcales</taxon>
        <taxon>Dermacoccaceae</taxon>
        <taxon>Metallococcus</taxon>
    </lineage>
</organism>
<keyword evidence="2" id="KW-1185">Reference proteome</keyword>
<reference evidence="1" key="1">
    <citation type="submission" date="2020-03" db="EMBL/GenBank/DDBJ databases">
        <title>Draft sequencing of Calidifontibacter sp. DB0510.</title>
        <authorList>
            <person name="Kim D.-U."/>
        </authorList>
    </citation>
    <scope>NUCLEOTIDE SEQUENCE</scope>
    <source>
        <strain evidence="1">DB0510</strain>
    </source>
</reference>
<proteinExistence type="predicted"/>
<evidence type="ECO:0000313" key="1">
    <source>
        <dbReference type="EMBL" id="NHN54533.1"/>
    </source>
</evidence>
<sequence length="150" mass="15532">MPEPPAVAVEDARRVAAAAADLLALHPEPGCADGANQVSDLLETLADVLLRWHDCLVGATDLSLAGDVSALAAGSITLPPVRDPGSADRHGLQVCAASLRRCAARLDRVARAVPEPADRHTGEILAAVVGRLGDALAERADQLRVDTLAR</sequence>
<protein>
    <submittedName>
        <fullName evidence="1">Uncharacterized protein</fullName>
    </submittedName>
</protein>
<dbReference type="EMBL" id="JAAOIV010000001">
    <property type="protein sequence ID" value="NHN54533.1"/>
    <property type="molecule type" value="Genomic_DNA"/>
</dbReference>
<dbReference type="Proteomes" id="UP000744769">
    <property type="component" value="Unassembled WGS sequence"/>
</dbReference>
<evidence type="ECO:0000313" key="2">
    <source>
        <dbReference type="Proteomes" id="UP000744769"/>
    </source>
</evidence>
<dbReference type="RefSeq" id="WP_166192253.1">
    <property type="nucleotide sequence ID" value="NZ_JAAOIV010000001.1"/>
</dbReference>
<comment type="caution">
    <text evidence="1">The sequence shown here is derived from an EMBL/GenBank/DDBJ whole genome shotgun (WGS) entry which is preliminary data.</text>
</comment>
<name>A0A967AXH8_9MICO</name>